<dbReference type="GO" id="GO:0035753">
    <property type="term" value="P:maintenance of DNA trinucleotide repeats"/>
    <property type="evidence" value="ECO:0007669"/>
    <property type="project" value="EnsemblFungi"/>
</dbReference>
<dbReference type="OMA" id="QRPLPIM"/>
<dbReference type="GO" id="GO:0031390">
    <property type="term" value="C:Ctf18 RFC-like complex"/>
    <property type="evidence" value="ECO:0007669"/>
    <property type="project" value="EnsemblFungi"/>
</dbReference>
<dbReference type="Pfam" id="PF09696">
    <property type="entry name" value="Ctf8"/>
    <property type="match status" value="1"/>
</dbReference>
<dbReference type="eggNOG" id="KOG4487">
    <property type="taxonomic scope" value="Eukaryota"/>
</dbReference>
<evidence type="ECO:0008006" key="3">
    <source>
        <dbReference type="Google" id="ProtNLM"/>
    </source>
</evidence>
<dbReference type="AlphaFoldDB" id="A7TG45"/>
<evidence type="ECO:0000313" key="2">
    <source>
        <dbReference type="Proteomes" id="UP000000267"/>
    </source>
</evidence>
<dbReference type="InParanoid" id="A7TG45"/>
<dbReference type="EMBL" id="DS480385">
    <property type="protein sequence ID" value="EDO18802.1"/>
    <property type="molecule type" value="Genomic_DNA"/>
</dbReference>
<dbReference type="HOGENOM" id="CLU_090690_1_0_1"/>
<keyword evidence="2" id="KW-1185">Reference proteome</keyword>
<dbReference type="GO" id="GO:0007064">
    <property type="term" value="P:mitotic sister chromatid cohesion"/>
    <property type="evidence" value="ECO:0007669"/>
    <property type="project" value="EnsemblFungi"/>
</dbReference>
<dbReference type="GO" id="GO:0034398">
    <property type="term" value="P:telomere tethering at nuclear periphery"/>
    <property type="evidence" value="ECO:0007669"/>
    <property type="project" value="EnsemblFungi"/>
</dbReference>
<organism evidence="2">
    <name type="scientific">Vanderwaltozyma polyspora (strain ATCC 22028 / DSM 70294 / BCRC 21397 / CBS 2163 / NBRC 10782 / NRRL Y-8283 / UCD 57-17)</name>
    <name type="common">Kluyveromyces polysporus</name>
    <dbReference type="NCBI Taxonomy" id="436907"/>
    <lineage>
        <taxon>Eukaryota</taxon>
        <taxon>Fungi</taxon>
        <taxon>Dikarya</taxon>
        <taxon>Ascomycota</taxon>
        <taxon>Saccharomycotina</taxon>
        <taxon>Saccharomycetes</taxon>
        <taxon>Saccharomycetales</taxon>
        <taxon>Saccharomycetaceae</taxon>
        <taxon>Vanderwaltozyma</taxon>
    </lineage>
</organism>
<dbReference type="GeneID" id="5547118"/>
<evidence type="ECO:0000313" key="1">
    <source>
        <dbReference type="EMBL" id="EDO18802.1"/>
    </source>
</evidence>
<dbReference type="STRING" id="436907.A7TG45"/>
<sequence length="135" mass="15116">MPSVSISTKQLQTLFHSETKQTTVTTPLGNTIVEIQGDLEVPLSRPSDDSASDEILSRFTQYKGEDIVRFGLLTISPDNKVATLYVGKKQRLLGNVVKLETPLGLLKFDNDSGTVEMQDIFEYKIIFKERPLPIM</sequence>
<dbReference type="PhylomeDB" id="A7TG45"/>
<proteinExistence type="predicted"/>
<dbReference type="OrthoDB" id="121932at2759"/>
<name>A7TG45_VANPO</name>
<gene>
    <name evidence="1" type="ORF">Kpol_1028p78</name>
</gene>
<dbReference type="RefSeq" id="XP_001646660.1">
    <property type="nucleotide sequence ID" value="XM_001646610.1"/>
</dbReference>
<dbReference type="Proteomes" id="UP000000267">
    <property type="component" value="Unassembled WGS sequence"/>
</dbReference>
<dbReference type="KEGG" id="vpo:Kpol_1028p78"/>
<protein>
    <recommendedName>
        <fullName evidence="3">Chromosome transmission fidelity protein 8</fullName>
    </recommendedName>
</protein>
<dbReference type="InterPro" id="IPR018607">
    <property type="entry name" value="Ctf8"/>
</dbReference>
<dbReference type="FunCoup" id="A7TG45">
    <property type="interactions" value="75"/>
</dbReference>
<accession>A7TG45</accession>
<reference evidence="1 2" key="1">
    <citation type="journal article" date="2007" name="Proc. Natl. Acad. Sci. U.S.A.">
        <title>Independent sorting-out of thousands of duplicated gene pairs in two yeast species descended from a whole-genome duplication.</title>
        <authorList>
            <person name="Scannell D.R."/>
            <person name="Frank A.C."/>
            <person name="Conant G.C."/>
            <person name="Byrne K.P."/>
            <person name="Woolfit M."/>
            <person name="Wolfe K.H."/>
        </authorList>
    </citation>
    <scope>NUCLEOTIDE SEQUENCE [LARGE SCALE GENOMIC DNA]</scope>
    <source>
        <strain evidence="2">ATCC 22028 / DSM 70294 / BCRC 21397 / CBS 2163 / NBRC 10782 / NRRL Y-8283 / UCD 57-17</strain>
    </source>
</reference>